<dbReference type="EMBL" id="BAABGA010000064">
    <property type="protein sequence ID" value="GAA4462703.1"/>
    <property type="molecule type" value="Genomic_DNA"/>
</dbReference>
<evidence type="ECO:0000313" key="4">
    <source>
        <dbReference type="Proteomes" id="UP001500840"/>
    </source>
</evidence>
<proteinExistence type="inferred from homology"/>
<reference evidence="4" key="1">
    <citation type="journal article" date="2019" name="Int. J. Syst. Evol. Microbiol.">
        <title>The Global Catalogue of Microorganisms (GCM) 10K type strain sequencing project: providing services to taxonomists for standard genome sequencing and annotation.</title>
        <authorList>
            <consortium name="The Broad Institute Genomics Platform"/>
            <consortium name="The Broad Institute Genome Sequencing Center for Infectious Disease"/>
            <person name="Wu L."/>
            <person name="Ma J."/>
        </authorList>
    </citation>
    <scope>NUCLEOTIDE SEQUENCE [LARGE SCALE GENOMIC DNA]</scope>
    <source>
        <strain evidence="4">JCM 17759</strain>
    </source>
</reference>
<organism evidence="3 4">
    <name type="scientific">Novipirellula rosea</name>
    <dbReference type="NCBI Taxonomy" id="1031540"/>
    <lineage>
        <taxon>Bacteria</taxon>
        <taxon>Pseudomonadati</taxon>
        <taxon>Planctomycetota</taxon>
        <taxon>Planctomycetia</taxon>
        <taxon>Pirellulales</taxon>
        <taxon>Pirellulaceae</taxon>
        <taxon>Novipirellula</taxon>
    </lineage>
</organism>
<comment type="similarity">
    <text evidence="1">Belongs to the universal stress protein A family.</text>
</comment>
<dbReference type="InterPro" id="IPR006016">
    <property type="entry name" value="UspA"/>
</dbReference>
<dbReference type="InterPro" id="IPR014729">
    <property type="entry name" value="Rossmann-like_a/b/a_fold"/>
</dbReference>
<evidence type="ECO:0000259" key="2">
    <source>
        <dbReference type="Pfam" id="PF00582"/>
    </source>
</evidence>
<dbReference type="InterPro" id="IPR051688">
    <property type="entry name" value="USP_A"/>
</dbReference>
<dbReference type="PRINTS" id="PR01438">
    <property type="entry name" value="UNVRSLSTRESS"/>
</dbReference>
<dbReference type="PANTHER" id="PTHR43010">
    <property type="entry name" value="UNIVERSAL STRESS PROTEIN SLR1230"/>
    <property type="match status" value="1"/>
</dbReference>
<accession>A0ABP8N7J4</accession>
<dbReference type="Pfam" id="PF00582">
    <property type="entry name" value="Usp"/>
    <property type="match status" value="2"/>
</dbReference>
<keyword evidence="4" id="KW-1185">Reference proteome</keyword>
<dbReference type="RefSeq" id="WP_345326016.1">
    <property type="nucleotide sequence ID" value="NZ_BAABGA010000064.1"/>
</dbReference>
<comment type="caution">
    <text evidence="3">The sequence shown here is derived from an EMBL/GenBank/DDBJ whole genome shotgun (WGS) entry which is preliminary data.</text>
</comment>
<gene>
    <name evidence="3" type="ORF">GCM10023156_46860</name>
</gene>
<sequence length="303" mass="33528">MTKVILATDGSPQADDAIAFLMRLPIPQPVHVDIVTNVFFPLNNGDLTDPLLRDFRDHQEAEANRYMARSESALGDFATTVNRKMLHGDIGHSIVEFAEQNASDFVVMGATGHSGIGRMLLGSVSDYVATHAPCNVIVARQPLHQCSQDDPMKITIGYNDCEGSKEAIDEFTQLDWTTTAAISLLGVVPVFQGFSPDLMPNIVQYRSEQRIAAMHYLKAGRERLVSEHSQLSSDQISCDVVETDHVGNAIIERLEEEKTDLVVIGDSHRSRISRMLLGSVSRFVLQHAHCSMWIARDKNAVKD</sequence>
<feature type="domain" description="UspA" evidence="2">
    <location>
        <begin position="153"/>
        <end position="296"/>
    </location>
</feature>
<evidence type="ECO:0000256" key="1">
    <source>
        <dbReference type="ARBA" id="ARBA00008791"/>
    </source>
</evidence>
<dbReference type="Proteomes" id="UP001500840">
    <property type="component" value="Unassembled WGS sequence"/>
</dbReference>
<dbReference type="InterPro" id="IPR006015">
    <property type="entry name" value="Universal_stress_UspA"/>
</dbReference>
<name>A0ABP8N7J4_9BACT</name>
<protein>
    <submittedName>
        <fullName evidence="3">Universal stress protein</fullName>
    </submittedName>
</protein>
<evidence type="ECO:0000313" key="3">
    <source>
        <dbReference type="EMBL" id="GAA4462703.1"/>
    </source>
</evidence>
<dbReference type="Gene3D" id="3.40.50.620">
    <property type="entry name" value="HUPs"/>
    <property type="match status" value="2"/>
</dbReference>
<dbReference type="SUPFAM" id="SSF52402">
    <property type="entry name" value="Adenine nucleotide alpha hydrolases-like"/>
    <property type="match status" value="2"/>
</dbReference>
<feature type="domain" description="UspA" evidence="2">
    <location>
        <begin position="2"/>
        <end position="140"/>
    </location>
</feature>
<dbReference type="PANTHER" id="PTHR43010:SF1">
    <property type="entry name" value="USPA DOMAIN-CONTAINING PROTEIN"/>
    <property type="match status" value="1"/>
</dbReference>
<dbReference type="CDD" id="cd00293">
    <property type="entry name" value="USP-like"/>
    <property type="match status" value="2"/>
</dbReference>